<organism evidence="1 2">
    <name type="scientific">Eumeta variegata</name>
    <name type="common">Bagworm moth</name>
    <name type="synonym">Eumeta japonica</name>
    <dbReference type="NCBI Taxonomy" id="151549"/>
    <lineage>
        <taxon>Eukaryota</taxon>
        <taxon>Metazoa</taxon>
        <taxon>Ecdysozoa</taxon>
        <taxon>Arthropoda</taxon>
        <taxon>Hexapoda</taxon>
        <taxon>Insecta</taxon>
        <taxon>Pterygota</taxon>
        <taxon>Neoptera</taxon>
        <taxon>Endopterygota</taxon>
        <taxon>Lepidoptera</taxon>
        <taxon>Glossata</taxon>
        <taxon>Ditrysia</taxon>
        <taxon>Tineoidea</taxon>
        <taxon>Psychidae</taxon>
        <taxon>Oiketicinae</taxon>
        <taxon>Eumeta</taxon>
    </lineage>
</organism>
<comment type="caution">
    <text evidence="1">The sequence shown here is derived from an EMBL/GenBank/DDBJ whole genome shotgun (WGS) entry which is preliminary data.</text>
</comment>
<reference evidence="1 2" key="1">
    <citation type="journal article" date="2019" name="Commun. Biol.">
        <title>The bagworm genome reveals a unique fibroin gene that provides high tensile strength.</title>
        <authorList>
            <person name="Kono N."/>
            <person name="Nakamura H."/>
            <person name="Ohtoshi R."/>
            <person name="Tomita M."/>
            <person name="Numata K."/>
            <person name="Arakawa K."/>
        </authorList>
    </citation>
    <scope>NUCLEOTIDE SEQUENCE [LARGE SCALE GENOMIC DNA]</scope>
</reference>
<proteinExistence type="predicted"/>
<accession>A0A4C1SAJ9</accession>
<evidence type="ECO:0000313" key="1">
    <source>
        <dbReference type="EMBL" id="GBO98875.1"/>
    </source>
</evidence>
<name>A0A4C1SAJ9_EUMVA</name>
<dbReference type="EMBL" id="BGZK01003221">
    <property type="protein sequence ID" value="GBO98875.1"/>
    <property type="molecule type" value="Genomic_DNA"/>
</dbReference>
<protein>
    <submittedName>
        <fullName evidence="1">Uncharacterized protein</fullName>
    </submittedName>
</protein>
<keyword evidence="2" id="KW-1185">Reference proteome</keyword>
<dbReference type="Proteomes" id="UP000299102">
    <property type="component" value="Unassembled WGS sequence"/>
</dbReference>
<sequence>MKYKRVESAVPIKKIEFLSFNFNCSALAGRYRRRPGIMKTRRLIDEIIREICVSTMIRNEVVKCDNAAPTAGRRQLLETC</sequence>
<dbReference type="AlphaFoldDB" id="A0A4C1SAJ9"/>
<evidence type="ECO:0000313" key="2">
    <source>
        <dbReference type="Proteomes" id="UP000299102"/>
    </source>
</evidence>
<gene>
    <name evidence="1" type="ORF">EVAR_63127_1</name>
</gene>